<dbReference type="InterPro" id="IPR000742">
    <property type="entry name" value="EGF"/>
</dbReference>
<evidence type="ECO:0000256" key="2">
    <source>
        <dbReference type="ARBA" id="ARBA00022692"/>
    </source>
</evidence>
<evidence type="ECO:0000256" key="7">
    <source>
        <dbReference type="PROSITE-ProRule" id="PRU00043"/>
    </source>
</evidence>
<organism evidence="12 13">
    <name type="scientific">Branchiostoma belcheri</name>
    <name type="common">Amphioxus</name>
    <dbReference type="NCBI Taxonomy" id="7741"/>
    <lineage>
        <taxon>Eukaryota</taxon>
        <taxon>Metazoa</taxon>
        <taxon>Chordata</taxon>
        <taxon>Cephalochordata</taxon>
        <taxon>Leptocardii</taxon>
        <taxon>Amphioxiformes</taxon>
        <taxon>Branchiostomatidae</taxon>
        <taxon>Branchiostoma</taxon>
    </lineage>
</organism>
<comment type="caution">
    <text evidence="8">Lacks conserved residue(s) required for the propagation of feature annotation.</text>
</comment>
<dbReference type="Proteomes" id="UP000515135">
    <property type="component" value="Unplaced"/>
</dbReference>
<dbReference type="SMART" id="SM00112">
    <property type="entry name" value="CA"/>
    <property type="match status" value="2"/>
</dbReference>
<dbReference type="PANTHER" id="PTHR24027">
    <property type="entry name" value="CADHERIN-23"/>
    <property type="match status" value="1"/>
</dbReference>
<gene>
    <name evidence="13" type="primary">LOC109481803</name>
</gene>
<evidence type="ECO:0000256" key="8">
    <source>
        <dbReference type="PROSITE-ProRule" id="PRU00076"/>
    </source>
</evidence>
<dbReference type="Pfam" id="PF25024">
    <property type="entry name" value="EGF_TEN"/>
    <property type="match status" value="1"/>
</dbReference>
<keyword evidence="12" id="KW-1185">Reference proteome</keyword>
<feature type="compositionally biased region" description="Polar residues" evidence="9">
    <location>
        <begin position="848"/>
        <end position="865"/>
    </location>
</feature>
<feature type="domain" description="Cadherin" evidence="11">
    <location>
        <begin position="284"/>
        <end position="390"/>
    </location>
</feature>
<dbReference type="PRINTS" id="PR00205">
    <property type="entry name" value="CADHERIN"/>
</dbReference>
<dbReference type="Pfam" id="PF01390">
    <property type="entry name" value="SEA"/>
    <property type="match status" value="1"/>
</dbReference>
<comment type="subcellular location">
    <subcellularLocation>
        <location evidence="1">Membrane</location>
    </subcellularLocation>
</comment>
<dbReference type="GO" id="GO:0045296">
    <property type="term" value="F:cadherin binding"/>
    <property type="evidence" value="ECO:0007669"/>
    <property type="project" value="TreeGrafter"/>
</dbReference>
<dbReference type="GO" id="GO:0016477">
    <property type="term" value="P:cell migration"/>
    <property type="evidence" value="ECO:0007669"/>
    <property type="project" value="TreeGrafter"/>
</dbReference>
<accession>A0A6P5ADV5</accession>
<dbReference type="GO" id="GO:0008013">
    <property type="term" value="F:beta-catenin binding"/>
    <property type="evidence" value="ECO:0007669"/>
    <property type="project" value="TreeGrafter"/>
</dbReference>
<dbReference type="KEGG" id="bbel:109481803"/>
<evidence type="ECO:0000256" key="1">
    <source>
        <dbReference type="ARBA" id="ARBA00004370"/>
    </source>
</evidence>
<feature type="domain" description="EGF-like" evidence="10">
    <location>
        <begin position="237"/>
        <end position="271"/>
    </location>
</feature>
<dbReference type="InterPro" id="IPR039808">
    <property type="entry name" value="Cadherin"/>
</dbReference>
<dbReference type="GO" id="GO:0005509">
    <property type="term" value="F:calcium ion binding"/>
    <property type="evidence" value="ECO:0007669"/>
    <property type="project" value="UniProtKB-UniRule"/>
</dbReference>
<dbReference type="PROSITE" id="PS50026">
    <property type="entry name" value="EGF_3"/>
    <property type="match status" value="5"/>
</dbReference>
<feature type="disulfide bond" evidence="8">
    <location>
        <begin position="261"/>
        <end position="270"/>
    </location>
</feature>
<dbReference type="GO" id="GO:0007156">
    <property type="term" value="P:homophilic cell adhesion via plasma membrane adhesion molecules"/>
    <property type="evidence" value="ECO:0007669"/>
    <property type="project" value="InterPro"/>
</dbReference>
<dbReference type="SUPFAM" id="SSF82671">
    <property type="entry name" value="SEA domain"/>
    <property type="match status" value="1"/>
</dbReference>
<feature type="domain" description="Cadherin" evidence="11">
    <location>
        <begin position="389"/>
        <end position="487"/>
    </location>
</feature>
<evidence type="ECO:0000256" key="4">
    <source>
        <dbReference type="ARBA" id="ARBA00022837"/>
    </source>
</evidence>
<dbReference type="SMART" id="SM00181">
    <property type="entry name" value="EGF"/>
    <property type="match status" value="7"/>
</dbReference>
<dbReference type="Gene3D" id="2.10.25.10">
    <property type="entry name" value="Laminin"/>
    <property type="match status" value="4"/>
</dbReference>
<dbReference type="FunFam" id="2.60.40.60:FF:000020">
    <property type="entry name" value="Dachsous cadherin-related 1b"/>
    <property type="match status" value="1"/>
</dbReference>
<dbReference type="PROSITE" id="PS50268">
    <property type="entry name" value="CADHERIN_2"/>
    <property type="match status" value="2"/>
</dbReference>
<feature type="region of interest" description="Disordered" evidence="9">
    <location>
        <begin position="848"/>
        <end position="882"/>
    </location>
</feature>
<dbReference type="InterPro" id="IPR020894">
    <property type="entry name" value="Cadherin_CS"/>
</dbReference>
<dbReference type="OrthoDB" id="5972943at2759"/>
<dbReference type="InterPro" id="IPR002126">
    <property type="entry name" value="Cadherin-like_dom"/>
</dbReference>
<dbReference type="PROSITE" id="PS00232">
    <property type="entry name" value="CADHERIN_1"/>
    <property type="match status" value="1"/>
</dbReference>
<keyword evidence="4 7" id="KW-0106">Calcium</keyword>
<dbReference type="PROSITE" id="PS00022">
    <property type="entry name" value="EGF_1"/>
    <property type="match status" value="4"/>
</dbReference>
<dbReference type="PROSITE" id="PS01186">
    <property type="entry name" value="EGF_2"/>
    <property type="match status" value="4"/>
</dbReference>
<feature type="disulfide bond" evidence="8">
    <location>
        <begin position="159"/>
        <end position="168"/>
    </location>
</feature>
<evidence type="ECO:0000313" key="12">
    <source>
        <dbReference type="Proteomes" id="UP000515135"/>
    </source>
</evidence>
<evidence type="ECO:0000256" key="5">
    <source>
        <dbReference type="ARBA" id="ARBA00022989"/>
    </source>
</evidence>
<feature type="domain" description="EGF-like" evidence="10">
    <location>
        <begin position="95"/>
        <end position="128"/>
    </location>
</feature>
<feature type="domain" description="EGF-like" evidence="10">
    <location>
        <begin position="129"/>
        <end position="169"/>
    </location>
</feature>
<evidence type="ECO:0000256" key="3">
    <source>
        <dbReference type="ARBA" id="ARBA00022737"/>
    </source>
</evidence>
<feature type="disulfide bond" evidence="8">
    <location>
        <begin position="84"/>
        <end position="93"/>
    </location>
</feature>
<keyword evidence="3" id="KW-0677">Repeat</keyword>
<dbReference type="InterPro" id="IPR036364">
    <property type="entry name" value="SEA_dom_sf"/>
</dbReference>
<dbReference type="GO" id="GO:0016342">
    <property type="term" value="C:catenin complex"/>
    <property type="evidence" value="ECO:0007669"/>
    <property type="project" value="TreeGrafter"/>
</dbReference>
<dbReference type="PANTHER" id="PTHR24027:SF438">
    <property type="entry name" value="CADHERIN 23"/>
    <property type="match status" value="1"/>
</dbReference>
<name>A0A6P5ADV5_BRABE</name>
<dbReference type="InterPro" id="IPR000082">
    <property type="entry name" value="SEA_dom"/>
</dbReference>
<evidence type="ECO:0000259" key="10">
    <source>
        <dbReference type="PROSITE" id="PS50026"/>
    </source>
</evidence>
<dbReference type="SUPFAM" id="SSF49313">
    <property type="entry name" value="Cadherin-like"/>
    <property type="match status" value="2"/>
</dbReference>
<feature type="compositionally biased region" description="Low complexity" evidence="9">
    <location>
        <begin position="872"/>
        <end position="882"/>
    </location>
</feature>
<dbReference type="CDD" id="cd00054">
    <property type="entry name" value="EGF_CA"/>
    <property type="match status" value="1"/>
</dbReference>
<dbReference type="GeneID" id="109481803"/>
<feature type="domain" description="EGF-like" evidence="10">
    <location>
        <begin position="60"/>
        <end position="94"/>
    </location>
</feature>
<feature type="disulfide bond" evidence="8">
    <location>
        <begin position="193"/>
        <end position="202"/>
    </location>
</feature>
<keyword evidence="2" id="KW-0812">Transmembrane</keyword>
<evidence type="ECO:0000256" key="9">
    <source>
        <dbReference type="SAM" id="MobiDB-lite"/>
    </source>
</evidence>
<sequence>MASRRLPNSPESFSGVGRENEIDCSVQATCLAVANCSKRGVCVDWDTCRCDSGWGGESCSQPTCTDLDGCSGRGTCVEYDVCECEQGWTGVSCALPDCSGVGDCSRRGECVGPDVCECYSGFRGQNCSLSLNCTELDDCNGQGLCVFTPGGQSNFSCRCYSGFTGTNCSDVSCSGVNDCSGNGQCVEPNLCSCDAGFNGPSCANFSCEARDFCSGHGQCVAYDECACDDSWSGPSCSIANCSDVNDCSSNGVCLLPNTCECASGYDGPSCDQFSAPNENSPVFANETFVVSVRENAPVGTKIGKVSADDADAGRNGYVTYSISPGSEADMFLVDGETGEISTIVQLDYESLAKKTISLVVVARDKGVPSLSASAAVEVAVLDTNDHCPTFQEDSTSIQHTLRPGQSLNITATDRDSGVNGKVTYSILGEGNNGRYSINESTGVITLRDDITPGRYTFVVVSIDQAAVPCSSRLTVTVIVEEEGIPVPEQVLSSTVETRASSSPVVDVSSIVPTQTFMTPTPQPTAAASAMARTGTIASSSATSSPIRSLISLQPSQVMFTASSVRPTPSTVVVLSAISTKDSSPTLESSELQQTAPSPMSVTDQAGLPCSIQYLSVQVSPITVTVTAVESLPVPVRETVKVTAVESLPVRETVTVTAVESMPVRIRETVKVTAVESVPVRETVTVTAVQSIPVRETVKVTAVESPVCETVTVTAVQSIAARETVKVTAVESIPVRQLVTVTAVESMPIRETVTVKESIPVRETVTVKSTPVCETVTVKAVESIPVRQPVTVTAAASIRVRETVTVTESVPVRETVTVTESIPLRQTVTVTAVESIPVRETVLSTVQSCSSTISPSRPTMTRTPASSAVPMLTSPTSTTESPTAGSEFLLRNVDMSMVLDEAWDEDLASQSSEKYKRRSSDIAVAMSSVFRNESRFVGVIVTRFREGSTIADFQLLHNGGENFDDVAASMLRQATRNGLQVGGAKVTQLEQKGVLRPPKPP</sequence>
<dbReference type="InterPro" id="IPR015919">
    <property type="entry name" value="Cadherin-like_sf"/>
</dbReference>
<feature type="region of interest" description="Disordered" evidence="9">
    <location>
        <begin position="583"/>
        <end position="602"/>
    </location>
</feature>
<dbReference type="CDD" id="cd11304">
    <property type="entry name" value="Cadherin_repeat"/>
    <property type="match status" value="2"/>
</dbReference>
<proteinExistence type="predicted"/>
<keyword evidence="5" id="KW-1133">Transmembrane helix</keyword>
<evidence type="ECO:0000313" key="13">
    <source>
        <dbReference type="RefSeq" id="XP_019639951.1"/>
    </source>
</evidence>
<keyword evidence="8" id="KW-0245">EGF-like domain</keyword>
<protein>
    <submittedName>
        <fullName evidence="13">Uncharacterized protein LOC109481803</fullName>
    </submittedName>
</protein>
<dbReference type="Gene3D" id="2.60.40.60">
    <property type="entry name" value="Cadherins"/>
    <property type="match status" value="2"/>
</dbReference>
<dbReference type="RefSeq" id="XP_019639951.1">
    <property type="nucleotide sequence ID" value="XM_019784392.1"/>
</dbReference>
<feature type="domain" description="EGF-like" evidence="10">
    <location>
        <begin position="170"/>
        <end position="203"/>
    </location>
</feature>
<reference evidence="13" key="1">
    <citation type="submission" date="2025-08" db="UniProtKB">
        <authorList>
            <consortium name="RefSeq"/>
        </authorList>
    </citation>
    <scope>IDENTIFICATION</scope>
    <source>
        <tissue evidence="13">Gonad</tissue>
    </source>
</reference>
<evidence type="ECO:0000259" key="11">
    <source>
        <dbReference type="PROSITE" id="PS50268"/>
    </source>
</evidence>
<feature type="disulfide bond" evidence="8">
    <location>
        <begin position="118"/>
        <end position="127"/>
    </location>
</feature>
<keyword evidence="6" id="KW-0472">Membrane</keyword>
<evidence type="ECO:0000256" key="6">
    <source>
        <dbReference type="ARBA" id="ARBA00023136"/>
    </source>
</evidence>
<keyword evidence="8" id="KW-1015">Disulfide bond</keyword>
<dbReference type="Pfam" id="PF00028">
    <property type="entry name" value="Cadherin"/>
    <property type="match status" value="2"/>
</dbReference>
<dbReference type="AlphaFoldDB" id="A0A6P5ADV5"/>
<dbReference type="Gene3D" id="3.30.70.960">
    <property type="entry name" value="SEA domain"/>
    <property type="match status" value="1"/>
</dbReference>